<feature type="region of interest" description="Disordered" evidence="1">
    <location>
        <begin position="224"/>
        <end position="243"/>
    </location>
</feature>
<feature type="compositionally biased region" description="Polar residues" evidence="1">
    <location>
        <begin position="375"/>
        <end position="387"/>
    </location>
</feature>
<feature type="compositionally biased region" description="Polar residues" evidence="1">
    <location>
        <begin position="31"/>
        <end position="41"/>
    </location>
</feature>
<feature type="region of interest" description="Disordered" evidence="1">
    <location>
        <begin position="422"/>
        <end position="509"/>
    </location>
</feature>
<dbReference type="AlphaFoldDB" id="A0A8E2JTY5"/>
<proteinExistence type="predicted"/>
<feature type="region of interest" description="Disordered" evidence="1">
    <location>
        <begin position="1"/>
        <end position="41"/>
    </location>
</feature>
<feature type="compositionally biased region" description="Polar residues" evidence="1">
    <location>
        <begin position="495"/>
        <end position="509"/>
    </location>
</feature>
<keyword evidence="3" id="KW-1185">Reference proteome</keyword>
<sequence length="509" mass="56255">MSFRLSPSQLRLKYRRRSSQLDEMPRPSDGSGESSEQKGNNYSYSIQTSSMSFASRDMSPITASGASNSLFYAYARRTDHDKFSRYILIFENADVADEWWSLVEQEYPEAAARNGPQFFTFSGDDFPAKPAASKQFAHLKTRWMYGQVGDATGANGKSLDPIPLQDAKGFPIISGGVVGVPKIDTTELSGHLNRLQETIEENSSHVKELADGQRENQDQIKALVKGQSEEKDKTKELGEQSTSQMKDLVEKLVESQISSQKKMDEMIEQNTTQVKKLTEDYDAIIKRMETALEKNNAQIKELAERNNAQIKELAERNNAQVKGLAENNIAQIKQLAENNTAQIKELSKNNTAQIKELAENQKRIQQQQAQPAPPSKTNDNSATTKALQSAINQNASQIKQISEGQEKLIAAFGDMLGELKQQNKQQQMFQPPPPPPSSSGATNCQVHNVHPPPRKIGRTIIGYDYEPSPAKASGSSTSPPSPVAPKRVSSLAKGRTQSEQSVTRAKTPA</sequence>
<gene>
    <name evidence="2" type="ORF">AOQ84DRAFT_375733</name>
</gene>
<evidence type="ECO:0000313" key="3">
    <source>
        <dbReference type="Proteomes" id="UP000250140"/>
    </source>
</evidence>
<protein>
    <submittedName>
        <fullName evidence="2">Uncharacterized protein</fullName>
    </submittedName>
</protein>
<reference evidence="2 3" key="1">
    <citation type="journal article" date="2016" name="Nat. Commun.">
        <title>Ectomycorrhizal ecology is imprinted in the genome of the dominant symbiotic fungus Cenococcum geophilum.</title>
        <authorList>
            <consortium name="DOE Joint Genome Institute"/>
            <person name="Peter M."/>
            <person name="Kohler A."/>
            <person name="Ohm R.A."/>
            <person name="Kuo A."/>
            <person name="Krutzmann J."/>
            <person name="Morin E."/>
            <person name="Arend M."/>
            <person name="Barry K.W."/>
            <person name="Binder M."/>
            <person name="Choi C."/>
            <person name="Clum A."/>
            <person name="Copeland A."/>
            <person name="Grisel N."/>
            <person name="Haridas S."/>
            <person name="Kipfer T."/>
            <person name="LaButti K."/>
            <person name="Lindquist E."/>
            <person name="Lipzen A."/>
            <person name="Maire R."/>
            <person name="Meier B."/>
            <person name="Mihaltcheva S."/>
            <person name="Molinier V."/>
            <person name="Murat C."/>
            <person name="Poggeler S."/>
            <person name="Quandt C.A."/>
            <person name="Sperisen C."/>
            <person name="Tritt A."/>
            <person name="Tisserant E."/>
            <person name="Crous P.W."/>
            <person name="Henrissat B."/>
            <person name="Nehls U."/>
            <person name="Egli S."/>
            <person name="Spatafora J.W."/>
            <person name="Grigoriev I.V."/>
            <person name="Martin F.M."/>
        </authorList>
    </citation>
    <scope>NUCLEOTIDE SEQUENCE [LARGE SCALE GENOMIC DNA]</scope>
    <source>
        <strain evidence="2 3">CBS 207.34</strain>
    </source>
</reference>
<accession>A0A8E2JTY5</accession>
<dbReference type="EMBL" id="KV749407">
    <property type="protein sequence ID" value="OCL09560.1"/>
    <property type="molecule type" value="Genomic_DNA"/>
</dbReference>
<dbReference type="OrthoDB" id="5364171at2759"/>
<name>A0A8E2JTY5_9PEZI</name>
<feature type="region of interest" description="Disordered" evidence="1">
    <location>
        <begin position="360"/>
        <end position="387"/>
    </location>
</feature>
<organism evidence="2 3">
    <name type="scientific">Glonium stellatum</name>
    <dbReference type="NCBI Taxonomy" id="574774"/>
    <lineage>
        <taxon>Eukaryota</taxon>
        <taxon>Fungi</taxon>
        <taxon>Dikarya</taxon>
        <taxon>Ascomycota</taxon>
        <taxon>Pezizomycotina</taxon>
        <taxon>Dothideomycetes</taxon>
        <taxon>Pleosporomycetidae</taxon>
        <taxon>Gloniales</taxon>
        <taxon>Gloniaceae</taxon>
        <taxon>Glonium</taxon>
    </lineage>
</organism>
<feature type="compositionally biased region" description="Basic and acidic residues" evidence="1">
    <location>
        <begin position="227"/>
        <end position="238"/>
    </location>
</feature>
<evidence type="ECO:0000313" key="2">
    <source>
        <dbReference type="EMBL" id="OCL09560.1"/>
    </source>
</evidence>
<dbReference type="Proteomes" id="UP000250140">
    <property type="component" value="Unassembled WGS sequence"/>
</dbReference>
<evidence type="ECO:0000256" key="1">
    <source>
        <dbReference type="SAM" id="MobiDB-lite"/>
    </source>
</evidence>